<dbReference type="Pfam" id="PF00905">
    <property type="entry name" value="Transpeptidase"/>
    <property type="match status" value="1"/>
</dbReference>
<evidence type="ECO:0000256" key="10">
    <source>
        <dbReference type="ARBA" id="ARBA00022984"/>
    </source>
</evidence>
<organism evidence="18 19">
    <name type="scientific">Nitrospina watsonii</name>
    <dbReference type="NCBI Taxonomy" id="1323948"/>
    <lineage>
        <taxon>Bacteria</taxon>
        <taxon>Pseudomonadati</taxon>
        <taxon>Nitrospinota/Tectimicrobiota group</taxon>
        <taxon>Nitrospinota</taxon>
        <taxon>Nitrospinia</taxon>
        <taxon>Nitrospinales</taxon>
        <taxon>Nitrospinaceae</taxon>
        <taxon>Nitrospina</taxon>
    </lineage>
</organism>
<dbReference type="Gene3D" id="3.90.1310.10">
    <property type="entry name" value="Penicillin-binding protein 2a (Domain 2)"/>
    <property type="match status" value="1"/>
</dbReference>
<dbReference type="SUPFAM" id="SSF56601">
    <property type="entry name" value="beta-lactamase/transpeptidase-like"/>
    <property type="match status" value="1"/>
</dbReference>
<sequence>MSKYLYSHDVSDEVRRKVRLFVILVGVCFLALGVRVWYLQILKGENFETLSENNRVRLVSLPSFRGKILDRNGNVLASIRPSYNLYVTPEDAGNLNQTLRALHRHLKFDIDRVLEDARQSRPFKPVLVRADIDRDVVSFIEENNRLLPGVQIKVEPLRNYLYDNLASHLMGYLGEISEARLEAMRQADYMMGDMIGQYGLELFYESELTGKKGYKEIEVDVAGRQLRTLRKLTPQSGRNLVLTLDFELQKKMEALMTGTEEEPIIGSAIAMDVTNGEILAIVSKPNFNPNLFARGITRDEWKQMQSDPHKPLQNRAVNSVYPPASTYKIVVAHAALEEGVIKPEDTVHCPGFFTFGRGKGRFHCWKRAGHGDMTLHDALVQSCDVYFYQVGYNLGVDRIAKYARQFGLGDFTQVRMIGERPGLVPTVKWKTTSNRGLWLPGDTIAATIGQGYNLVTPIQQVRLVAAVANGGTLFRPILIRQVKDKDNQIIAASQPEVVGQIPAQTDSLTLIRKALFGVVNEKEGTGRRARLRKIKVAGKTGTAQVVSLSAISEYKEKEDIPFEFRDHAWFVGFAPYENPKIAVAVILEHGGSGGKVAAPLVRQIINAYDKLNPLEKPTTPDGLPPEMAGSTVRDSGSAAREDT</sequence>
<keyword evidence="19" id="KW-1185">Reference proteome</keyword>
<reference evidence="18 19" key="1">
    <citation type="submission" date="2022-09" db="EMBL/GenBank/DDBJ databases">
        <authorList>
            <person name="Kop L."/>
        </authorList>
    </citation>
    <scope>NUCLEOTIDE SEQUENCE [LARGE SCALE GENOMIC DNA]</scope>
    <source>
        <strain evidence="18 19">347</strain>
    </source>
</reference>
<evidence type="ECO:0000256" key="3">
    <source>
        <dbReference type="ARBA" id="ARBA00022475"/>
    </source>
</evidence>
<protein>
    <submittedName>
        <fullName evidence="18">Penicillin-binding protein 2</fullName>
    </submittedName>
</protein>
<feature type="transmembrane region" description="Helical" evidence="15">
    <location>
        <begin position="20"/>
        <end position="38"/>
    </location>
</feature>
<feature type="region of interest" description="Disordered" evidence="14">
    <location>
        <begin position="612"/>
        <end position="643"/>
    </location>
</feature>
<evidence type="ECO:0000256" key="9">
    <source>
        <dbReference type="ARBA" id="ARBA00022960"/>
    </source>
</evidence>
<dbReference type="Gene3D" id="3.40.710.10">
    <property type="entry name" value="DD-peptidase/beta-lactamase superfamily"/>
    <property type="match status" value="1"/>
</dbReference>
<evidence type="ECO:0000256" key="15">
    <source>
        <dbReference type="SAM" id="Phobius"/>
    </source>
</evidence>
<keyword evidence="5" id="KW-0121">Carboxypeptidase</keyword>
<feature type="domain" description="Penicillin-binding protein transpeptidase" evidence="16">
    <location>
        <begin position="266"/>
        <end position="605"/>
    </location>
</feature>
<keyword evidence="11 15" id="KW-1133">Transmembrane helix</keyword>
<keyword evidence="6" id="KW-0645">Protease</keyword>
<evidence type="ECO:0000259" key="17">
    <source>
        <dbReference type="Pfam" id="PF03717"/>
    </source>
</evidence>
<dbReference type="InterPro" id="IPR050515">
    <property type="entry name" value="Beta-lactam/transpept"/>
</dbReference>
<dbReference type="InterPro" id="IPR001460">
    <property type="entry name" value="PCN-bd_Tpept"/>
</dbReference>
<keyword evidence="13" id="KW-0961">Cell wall biogenesis/degradation</keyword>
<dbReference type="InterPro" id="IPR036138">
    <property type="entry name" value="PBP_dimer_sf"/>
</dbReference>
<evidence type="ECO:0000256" key="14">
    <source>
        <dbReference type="SAM" id="MobiDB-lite"/>
    </source>
</evidence>
<evidence type="ECO:0000256" key="7">
    <source>
        <dbReference type="ARBA" id="ARBA00022692"/>
    </source>
</evidence>
<name>A0ABM9HCQ8_9BACT</name>
<dbReference type="RefSeq" id="WP_282010787.1">
    <property type="nucleotide sequence ID" value="NZ_OX336137.1"/>
</dbReference>
<keyword evidence="7 15" id="KW-0812">Transmembrane</keyword>
<dbReference type="InterPro" id="IPR017790">
    <property type="entry name" value="Penicillin-binding_protein_2"/>
</dbReference>
<evidence type="ECO:0000256" key="2">
    <source>
        <dbReference type="ARBA" id="ARBA00004236"/>
    </source>
</evidence>
<dbReference type="Gene3D" id="3.30.1390.30">
    <property type="entry name" value="Penicillin-binding protein 2a, domain 3"/>
    <property type="match status" value="1"/>
</dbReference>
<evidence type="ECO:0000256" key="1">
    <source>
        <dbReference type="ARBA" id="ARBA00004167"/>
    </source>
</evidence>
<evidence type="ECO:0000256" key="4">
    <source>
        <dbReference type="ARBA" id="ARBA00022519"/>
    </source>
</evidence>
<dbReference type="EMBL" id="OX336137">
    <property type="protein sequence ID" value="CAI2717870.1"/>
    <property type="molecule type" value="Genomic_DNA"/>
</dbReference>
<dbReference type="PANTHER" id="PTHR30627:SF2">
    <property type="entry name" value="PEPTIDOGLYCAN D,D-TRANSPEPTIDASE MRDA"/>
    <property type="match status" value="1"/>
</dbReference>
<keyword evidence="12 15" id="KW-0472">Membrane</keyword>
<keyword evidence="3" id="KW-1003">Cell membrane</keyword>
<evidence type="ECO:0000259" key="16">
    <source>
        <dbReference type="Pfam" id="PF00905"/>
    </source>
</evidence>
<dbReference type="SUPFAM" id="SSF56519">
    <property type="entry name" value="Penicillin binding protein dimerisation domain"/>
    <property type="match status" value="1"/>
</dbReference>
<gene>
    <name evidence="18" type="primary">mrdA</name>
    <name evidence="18" type="ORF">NSPWAT_1011</name>
</gene>
<keyword evidence="9" id="KW-0133">Cell shape</keyword>
<dbReference type="Proteomes" id="UP001157733">
    <property type="component" value="Chromosome"/>
</dbReference>
<comment type="subcellular location">
    <subcellularLocation>
        <location evidence="2">Cell membrane</location>
    </subcellularLocation>
    <subcellularLocation>
        <location evidence="1">Membrane</location>
        <topology evidence="1">Single-pass membrane protein</topology>
    </subcellularLocation>
</comment>
<keyword evidence="10" id="KW-0573">Peptidoglycan synthesis</keyword>
<evidence type="ECO:0000313" key="19">
    <source>
        <dbReference type="Proteomes" id="UP001157733"/>
    </source>
</evidence>
<dbReference type="InterPro" id="IPR005311">
    <property type="entry name" value="PBP_dimer"/>
</dbReference>
<evidence type="ECO:0000256" key="8">
    <source>
        <dbReference type="ARBA" id="ARBA00022801"/>
    </source>
</evidence>
<evidence type="ECO:0000313" key="18">
    <source>
        <dbReference type="EMBL" id="CAI2717870.1"/>
    </source>
</evidence>
<dbReference type="PANTHER" id="PTHR30627">
    <property type="entry name" value="PEPTIDOGLYCAN D,D-TRANSPEPTIDASE"/>
    <property type="match status" value="1"/>
</dbReference>
<evidence type="ECO:0000256" key="12">
    <source>
        <dbReference type="ARBA" id="ARBA00023136"/>
    </source>
</evidence>
<dbReference type="NCBIfam" id="TIGR03423">
    <property type="entry name" value="pbp2_mrdA"/>
    <property type="match status" value="1"/>
</dbReference>
<accession>A0ABM9HCQ8</accession>
<evidence type="ECO:0000256" key="13">
    <source>
        <dbReference type="ARBA" id="ARBA00023316"/>
    </source>
</evidence>
<dbReference type="InterPro" id="IPR012338">
    <property type="entry name" value="Beta-lactam/transpept-like"/>
</dbReference>
<feature type="domain" description="Penicillin-binding protein dimerisation" evidence="17">
    <location>
        <begin position="62"/>
        <end position="229"/>
    </location>
</feature>
<proteinExistence type="predicted"/>
<evidence type="ECO:0000256" key="5">
    <source>
        <dbReference type="ARBA" id="ARBA00022645"/>
    </source>
</evidence>
<evidence type="ECO:0000256" key="11">
    <source>
        <dbReference type="ARBA" id="ARBA00022989"/>
    </source>
</evidence>
<keyword evidence="8" id="KW-0378">Hydrolase</keyword>
<dbReference type="Pfam" id="PF03717">
    <property type="entry name" value="PBP_dimer"/>
    <property type="match status" value="1"/>
</dbReference>
<evidence type="ECO:0000256" key="6">
    <source>
        <dbReference type="ARBA" id="ARBA00022670"/>
    </source>
</evidence>
<keyword evidence="4" id="KW-0997">Cell inner membrane</keyword>